<dbReference type="Gene3D" id="2.40.10.10">
    <property type="entry name" value="Trypsin-like serine proteases"/>
    <property type="match status" value="1"/>
</dbReference>
<evidence type="ECO:0000256" key="2">
    <source>
        <dbReference type="SAM" id="SignalP"/>
    </source>
</evidence>
<dbReference type="SUPFAM" id="SSF50494">
    <property type="entry name" value="Trypsin-like serine proteases"/>
    <property type="match status" value="1"/>
</dbReference>
<dbReference type="FunFam" id="2.40.10.10:FF:000068">
    <property type="entry name" value="transmembrane protease serine 2"/>
    <property type="match status" value="1"/>
</dbReference>
<dbReference type="InterPro" id="IPR043504">
    <property type="entry name" value="Peptidase_S1_PA_chymotrypsin"/>
</dbReference>
<evidence type="ECO:0000313" key="5">
    <source>
        <dbReference type="WBParaSite" id="PSU_v2.g16238.t1"/>
    </source>
</evidence>
<reference evidence="5" key="1">
    <citation type="submission" date="2022-11" db="UniProtKB">
        <authorList>
            <consortium name="WormBaseParasite"/>
        </authorList>
    </citation>
    <scope>IDENTIFICATION</scope>
</reference>
<dbReference type="PROSITE" id="PS00134">
    <property type="entry name" value="TRYPSIN_HIS"/>
    <property type="match status" value="1"/>
</dbReference>
<dbReference type="Proteomes" id="UP000887577">
    <property type="component" value="Unplaced"/>
</dbReference>
<dbReference type="PANTHER" id="PTHR24252:SF7">
    <property type="entry name" value="HYALIN"/>
    <property type="match status" value="1"/>
</dbReference>
<sequence>MFKIIICLLLFGASVFCKPLESDFEKVENICGISPALEKYGTNNTDRTLEGPVSKLGDWPWVVSLEFGCTATLISDKWVLTAAHCVMISGVEVLVEVYAGSINTGEGQKLVVKNITYHHLYEYGGPHDIALIEISKVKFTDKISPICLSSKLTNSPKNNSIAVGWGLTWDGHESEDTGLLHEDIIPIRPWKHCKHYNETKELSDTEICAGKVVGH</sequence>
<dbReference type="GO" id="GO:0004252">
    <property type="term" value="F:serine-type endopeptidase activity"/>
    <property type="evidence" value="ECO:0007669"/>
    <property type="project" value="InterPro"/>
</dbReference>
<dbReference type="GO" id="GO:0006508">
    <property type="term" value="P:proteolysis"/>
    <property type="evidence" value="ECO:0007669"/>
    <property type="project" value="InterPro"/>
</dbReference>
<proteinExistence type="predicted"/>
<evidence type="ECO:0000259" key="3">
    <source>
        <dbReference type="PROSITE" id="PS50240"/>
    </source>
</evidence>
<dbReference type="InterPro" id="IPR018114">
    <property type="entry name" value="TRYPSIN_HIS"/>
</dbReference>
<feature type="chain" id="PRO_5038047747" evidence="2">
    <location>
        <begin position="18"/>
        <end position="215"/>
    </location>
</feature>
<dbReference type="SMART" id="SM00020">
    <property type="entry name" value="Tryp_SPc"/>
    <property type="match status" value="1"/>
</dbReference>
<dbReference type="PROSITE" id="PS50240">
    <property type="entry name" value="TRYPSIN_DOM"/>
    <property type="match status" value="1"/>
</dbReference>
<keyword evidence="4" id="KW-1185">Reference proteome</keyword>
<dbReference type="WBParaSite" id="PSU_v2.g16238.t1">
    <property type="protein sequence ID" value="PSU_v2.g16238.t1"/>
    <property type="gene ID" value="PSU_v2.g16238"/>
</dbReference>
<dbReference type="InterPro" id="IPR001254">
    <property type="entry name" value="Trypsin_dom"/>
</dbReference>
<dbReference type="Pfam" id="PF00089">
    <property type="entry name" value="Trypsin"/>
    <property type="match status" value="1"/>
</dbReference>
<dbReference type="InterPro" id="IPR009003">
    <property type="entry name" value="Peptidase_S1_PA"/>
</dbReference>
<evidence type="ECO:0000313" key="4">
    <source>
        <dbReference type="Proteomes" id="UP000887577"/>
    </source>
</evidence>
<protein>
    <submittedName>
        <fullName evidence="5">Peptidase S1 domain-containing protein</fullName>
    </submittedName>
</protein>
<organism evidence="4 5">
    <name type="scientific">Panagrolaimus superbus</name>
    <dbReference type="NCBI Taxonomy" id="310955"/>
    <lineage>
        <taxon>Eukaryota</taxon>
        <taxon>Metazoa</taxon>
        <taxon>Ecdysozoa</taxon>
        <taxon>Nematoda</taxon>
        <taxon>Chromadorea</taxon>
        <taxon>Rhabditida</taxon>
        <taxon>Tylenchina</taxon>
        <taxon>Panagrolaimomorpha</taxon>
        <taxon>Panagrolaimoidea</taxon>
        <taxon>Panagrolaimidae</taxon>
        <taxon>Panagrolaimus</taxon>
    </lineage>
</organism>
<feature type="signal peptide" evidence="2">
    <location>
        <begin position="1"/>
        <end position="17"/>
    </location>
</feature>
<dbReference type="AlphaFoldDB" id="A0A914YFW3"/>
<feature type="domain" description="Peptidase S1" evidence="3">
    <location>
        <begin position="48"/>
        <end position="215"/>
    </location>
</feature>
<accession>A0A914YFW3</accession>
<keyword evidence="1" id="KW-1015">Disulfide bond</keyword>
<keyword evidence="2" id="KW-0732">Signal</keyword>
<name>A0A914YFW3_9BILA</name>
<dbReference type="PANTHER" id="PTHR24252">
    <property type="entry name" value="ACROSIN-RELATED"/>
    <property type="match status" value="1"/>
</dbReference>
<evidence type="ECO:0000256" key="1">
    <source>
        <dbReference type="ARBA" id="ARBA00023157"/>
    </source>
</evidence>